<dbReference type="SUPFAM" id="SSF56601">
    <property type="entry name" value="beta-lactamase/transpeptidase-like"/>
    <property type="match status" value="1"/>
</dbReference>
<protein>
    <recommendedName>
        <fullName evidence="1">Beta-lactamase-related domain-containing protein</fullName>
    </recommendedName>
</protein>
<dbReference type="AlphaFoldDB" id="A0A248TF68"/>
<dbReference type="InterPro" id="IPR050491">
    <property type="entry name" value="AmpC-like"/>
</dbReference>
<dbReference type="PANTHER" id="PTHR46825">
    <property type="entry name" value="D-ALANYL-D-ALANINE-CARBOXYPEPTIDASE/ENDOPEPTIDASE AMPH"/>
    <property type="match status" value="1"/>
</dbReference>
<keyword evidence="3" id="KW-1185">Reference proteome</keyword>
<evidence type="ECO:0000259" key="1">
    <source>
        <dbReference type="Pfam" id="PF00144"/>
    </source>
</evidence>
<accession>A0A248TF68</accession>
<dbReference type="Gene3D" id="3.40.710.10">
    <property type="entry name" value="DD-peptidase/beta-lactamase superfamily"/>
    <property type="match status" value="1"/>
</dbReference>
<dbReference type="EMBL" id="CP022983">
    <property type="protein sequence ID" value="ASV66851.1"/>
    <property type="molecule type" value="Genomic_DNA"/>
</dbReference>
<dbReference type="PANTHER" id="PTHR46825:SF9">
    <property type="entry name" value="BETA-LACTAMASE-RELATED DOMAIN-CONTAINING PROTEIN"/>
    <property type="match status" value="1"/>
</dbReference>
<dbReference type="InterPro" id="IPR012338">
    <property type="entry name" value="Beta-lactam/transpept-like"/>
</dbReference>
<gene>
    <name evidence="2" type="ORF">CKF48_05655</name>
</gene>
<name>A0A248TF68_9BACI</name>
<evidence type="ECO:0000313" key="2">
    <source>
        <dbReference type="EMBL" id="ASV66851.1"/>
    </source>
</evidence>
<dbReference type="InterPro" id="IPR001466">
    <property type="entry name" value="Beta-lactam-related"/>
</dbReference>
<proteinExistence type="predicted"/>
<feature type="domain" description="Beta-lactamase-related" evidence="1">
    <location>
        <begin position="42"/>
        <end position="210"/>
    </location>
</feature>
<organism evidence="2 3">
    <name type="scientific">Cytobacillus kochii</name>
    <dbReference type="NCBI Taxonomy" id="859143"/>
    <lineage>
        <taxon>Bacteria</taxon>
        <taxon>Bacillati</taxon>
        <taxon>Bacillota</taxon>
        <taxon>Bacilli</taxon>
        <taxon>Bacillales</taxon>
        <taxon>Bacillaceae</taxon>
        <taxon>Cytobacillus</taxon>
    </lineage>
</organism>
<reference evidence="2 3" key="1">
    <citation type="submission" date="2017-08" db="EMBL/GenBank/DDBJ databases">
        <title>Complete Genome Sequence of Bacillus kochii Oregon-R-modENCODE STRAIN BDGP4, isolated from Drosophila melanogaster gut.</title>
        <authorList>
            <person name="Wan K.H."/>
            <person name="Yu C."/>
            <person name="Park S."/>
            <person name="Hammonds A.S."/>
            <person name="Booth B.W."/>
            <person name="Celniker S.E."/>
        </authorList>
    </citation>
    <scope>NUCLEOTIDE SEQUENCE [LARGE SCALE GENOMIC DNA]</scope>
    <source>
        <strain evidence="2 3">BDGP4</strain>
    </source>
</reference>
<dbReference type="Pfam" id="PF00144">
    <property type="entry name" value="Beta-lactamase"/>
    <property type="match status" value="1"/>
</dbReference>
<dbReference type="Proteomes" id="UP000215137">
    <property type="component" value="Chromosome"/>
</dbReference>
<dbReference type="KEGG" id="bko:CKF48_05655"/>
<evidence type="ECO:0000313" key="3">
    <source>
        <dbReference type="Proteomes" id="UP000215137"/>
    </source>
</evidence>
<sequence>MIRQIVFLPYQKRWGYPTVEQLFLGKTEYCREPIIRQENQVGRFHYADANFCLIEKLIEGVTGKSFTLLMEEKIFQPLGMTCSTYEITYAKNISQGHDRNGATVKEKYPHYPYPAASGLWSTSQDISMLMIELMNAIVGDSKLGLSPLTINEMFTSQGECEWSGLGCFLGNTSNGFELSSLGWGVGFQSLLALYPQKKEGIIILTNTELGIHQMDGLIGEIYRAFIGKE</sequence>